<dbReference type="GO" id="GO:0005886">
    <property type="term" value="C:plasma membrane"/>
    <property type="evidence" value="ECO:0007669"/>
    <property type="project" value="UniProtKB-SubCell"/>
</dbReference>
<evidence type="ECO:0000256" key="2">
    <source>
        <dbReference type="ARBA" id="ARBA00004651"/>
    </source>
</evidence>
<keyword evidence="6" id="KW-0808">Transferase</keyword>
<evidence type="ECO:0000256" key="4">
    <source>
        <dbReference type="ARBA" id="ARBA00022475"/>
    </source>
</evidence>
<evidence type="ECO:0000256" key="3">
    <source>
        <dbReference type="ARBA" id="ARBA00012438"/>
    </source>
</evidence>
<dbReference type="PANTHER" id="PTHR44936">
    <property type="entry name" value="SENSOR PROTEIN CREC"/>
    <property type="match status" value="1"/>
</dbReference>
<sequence length="404" mass="44476">MSSPSFLRTLCNLRWVAITGQAVTVLVATEWMDIPLPRGPLWGGIAVLAAFNIYATWRSRHPGPDSSRTAFLHMLVDVAVLSWLLACSGGITNPFSPMFLLLNVVAALALPLRWVLATAAASLLGYGLMSVFGQPLPELHSTRLHLWGMAVNFLLSVGVVLYFSTRLVSALRLREREVSTLRERFARNEGIVALATHAAAVAHELNTPLATMTLLSEEISEQTDDDGIREDAHTLRQLVDLCRDRVRELAASAEMGFRASVDLDRVIDRWQLVRPTIDLRREGVLPPNLRVEPSIGHLLQALLNNAADASTQAGSQRVFLRLRCEQDELIGDVRDEGKGFHENLPFSSEGLFRSSKPEGMGVGLALSHATVERLGGSLSIHTVQPRGVCVTFRLPVRFGRKEFP</sequence>
<evidence type="ECO:0000256" key="5">
    <source>
        <dbReference type="ARBA" id="ARBA00022553"/>
    </source>
</evidence>
<keyword evidence="10" id="KW-1133">Transmembrane helix</keyword>
<dbReference type="PRINTS" id="PR00344">
    <property type="entry name" value="BCTRLSENSOR"/>
</dbReference>
<keyword evidence="10" id="KW-0812">Transmembrane</keyword>
<comment type="subcellular location">
    <subcellularLocation>
        <location evidence="2">Cell membrane</location>
        <topology evidence="2">Multi-pass membrane protein</topology>
    </subcellularLocation>
</comment>
<comment type="catalytic activity">
    <reaction evidence="1">
        <text>ATP + protein L-histidine = ADP + protein N-phospho-L-histidine.</text>
        <dbReference type="EC" id="2.7.13.3"/>
    </reaction>
</comment>
<dbReference type="SMART" id="SM00388">
    <property type="entry name" value="HisKA"/>
    <property type="match status" value="1"/>
</dbReference>
<dbReference type="InterPro" id="IPR004358">
    <property type="entry name" value="Sig_transdc_His_kin-like_C"/>
</dbReference>
<dbReference type="InterPro" id="IPR003594">
    <property type="entry name" value="HATPase_dom"/>
</dbReference>
<keyword evidence="5" id="KW-0597">Phosphoprotein</keyword>
<accession>A0A1T5LVF7</accession>
<evidence type="ECO:0000313" key="12">
    <source>
        <dbReference type="EMBL" id="SKC79824.1"/>
    </source>
</evidence>
<keyword evidence="9" id="KW-0067">ATP-binding</keyword>
<dbReference type="EC" id="2.7.13.3" evidence="3"/>
<name>A0A1T5LVF7_9GAMM</name>
<feature type="transmembrane region" description="Helical" evidence="10">
    <location>
        <begin position="144"/>
        <end position="164"/>
    </location>
</feature>
<dbReference type="SUPFAM" id="SSF47384">
    <property type="entry name" value="Homodimeric domain of signal transducing histidine kinase"/>
    <property type="match status" value="1"/>
</dbReference>
<dbReference type="PANTHER" id="PTHR44936:SF10">
    <property type="entry name" value="SENSOR PROTEIN RSTB"/>
    <property type="match status" value="1"/>
</dbReference>
<evidence type="ECO:0000256" key="7">
    <source>
        <dbReference type="ARBA" id="ARBA00022741"/>
    </source>
</evidence>
<evidence type="ECO:0000313" key="13">
    <source>
        <dbReference type="Proteomes" id="UP000190341"/>
    </source>
</evidence>
<evidence type="ECO:0000259" key="11">
    <source>
        <dbReference type="PROSITE" id="PS50109"/>
    </source>
</evidence>
<protein>
    <recommendedName>
        <fullName evidence="3">histidine kinase</fullName>
        <ecNumber evidence="3">2.7.13.3</ecNumber>
    </recommendedName>
</protein>
<gene>
    <name evidence="12" type="ORF">SAMN06296058_3133</name>
</gene>
<dbReference type="SUPFAM" id="SSF55874">
    <property type="entry name" value="ATPase domain of HSP90 chaperone/DNA topoisomerase II/histidine kinase"/>
    <property type="match status" value="1"/>
</dbReference>
<keyword evidence="13" id="KW-1185">Reference proteome</keyword>
<dbReference type="GO" id="GO:0005524">
    <property type="term" value="F:ATP binding"/>
    <property type="evidence" value="ECO:0007669"/>
    <property type="project" value="UniProtKB-KW"/>
</dbReference>
<reference evidence="12 13" key="1">
    <citation type="submission" date="2017-02" db="EMBL/GenBank/DDBJ databases">
        <authorList>
            <person name="Peterson S.W."/>
        </authorList>
    </citation>
    <scope>NUCLEOTIDE SEQUENCE [LARGE SCALE GENOMIC DNA]</scope>
    <source>
        <strain evidence="12 13">P15</strain>
    </source>
</reference>
<dbReference type="Proteomes" id="UP000190341">
    <property type="component" value="Unassembled WGS sequence"/>
</dbReference>
<dbReference type="Pfam" id="PF02518">
    <property type="entry name" value="HATPase_c"/>
    <property type="match status" value="1"/>
</dbReference>
<dbReference type="FunFam" id="1.10.287.130:FF:000121">
    <property type="entry name" value="Histidine kinase sensor protein"/>
    <property type="match status" value="1"/>
</dbReference>
<proteinExistence type="predicted"/>
<dbReference type="SMART" id="SM00387">
    <property type="entry name" value="HATPase_c"/>
    <property type="match status" value="1"/>
</dbReference>
<dbReference type="Gene3D" id="3.30.565.10">
    <property type="entry name" value="Histidine kinase-like ATPase, C-terminal domain"/>
    <property type="match status" value="1"/>
</dbReference>
<evidence type="ECO:0000256" key="9">
    <source>
        <dbReference type="ARBA" id="ARBA00022840"/>
    </source>
</evidence>
<keyword evidence="4" id="KW-1003">Cell membrane</keyword>
<evidence type="ECO:0000256" key="1">
    <source>
        <dbReference type="ARBA" id="ARBA00000085"/>
    </source>
</evidence>
<evidence type="ECO:0000256" key="8">
    <source>
        <dbReference type="ARBA" id="ARBA00022777"/>
    </source>
</evidence>
<dbReference type="STRING" id="428993.SAMN06296058_3133"/>
<dbReference type="InterPro" id="IPR036890">
    <property type="entry name" value="HATPase_C_sf"/>
</dbReference>
<dbReference type="InterPro" id="IPR005467">
    <property type="entry name" value="His_kinase_dom"/>
</dbReference>
<dbReference type="Pfam" id="PF25323">
    <property type="entry name" value="6TM_PilS"/>
    <property type="match status" value="1"/>
</dbReference>
<keyword evidence="8 12" id="KW-0418">Kinase</keyword>
<feature type="transmembrane region" description="Helical" evidence="10">
    <location>
        <begin position="41"/>
        <end position="57"/>
    </location>
</feature>
<keyword evidence="7" id="KW-0547">Nucleotide-binding</keyword>
<dbReference type="AlphaFoldDB" id="A0A1T5LVF7"/>
<keyword evidence="10" id="KW-0472">Membrane</keyword>
<dbReference type="GO" id="GO:0000155">
    <property type="term" value="F:phosphorelay sensor kinase activity"/>
    <property type="evidence" value="ECO:0007669"/>
    <property type="project" value="InterPro"/>
</dbReference>
<feature type="transmembrane region" description="Helical" evidence="10">
    <location>
        <begin position="111"/>
        <end position="132"/>
    </location>
</feature>
<dbReference type="InterPro" id="IPR036097">
    <property type="entry name" value="HisK_dim/P_sf"/>
</dbReference>
<organism evidence="12 13">
    <name type="scientific">Pseudoxanthomonas indica</name>
    <dbReference type="NCBI Taxonomy" id="428993"/>
    <lineage>
        <taxon>Bacteria</taxon>
        <taxon>Pseudomonadati</taxon>
        <taxon>Pseudomonadota</taxon>
        <taxon>Gammaproteobacteria</taxon>
        <taxon>Lysobacterales</taxon>
        <taxon>Lysobacteraceae</taxon>
        <taxon>Pseudoxanthomonas</taxon>
    </lineage>
</organism>
<feature type="transmembrane region" description="Helical" evidence="10">
    <location>
        <begin position="69"/>
        <end position="91"/>
    </location>
</feature>
<evidence type="ECO:0000256" key="10">
    <source>
        <dbReference type="SAM" id="Phobius"/>
    </source>
</evidence>
<dbReference type="EMBL" id="FUZV01000002">
    <property type="protein sequence ID" value="SKC79824.1"/>
    <property type="molecule type" value="Genomic_DNA"/>
</dbReference>
<dbReference type="Gene3D" id="1.10.287.130">
    <property type="match status" value="1"/>
</dbReference>
<dbReference type="PROSITE" id="PS50109">
    <property type="entry name" value="HIS_KIN"/>
    <property type="match status" value="1"/>
</dbReference>
<dbReference type="InterPro" id="IPR050980">
    <property type="entry name" value="2C_sensor_his_kinase"/>
</dbReference>
<feature type="domain" description="Histidine kinase" evidence="11">
    <location>
        <begin position="200"/>
        <end position="398"/>
    </location>
</feature>
<evidence type="ECO:0000256" key="6">
    <source>
        <dbReference type="ARBA" id="ARBA00022679"/>
    </source>
</evidence>
<feature type="transmembrane region" description="Helical" evidence="10">
    <location>
        <begin position="12"/>
        <end position="29"/>
    </location>
</feature>
<dbReference type="InterPro" id="IPR003661">
    <property type="entry name" value="HisK_dim/P_dom"/>
</dbReference>